<gene>
    <name evidence="1" type="ORF">GCM10010517_81960</name>
</gene>
<keyword evidence="2" id="KW-1185">Reference proteome</keyword>
<dbReference type="EMBL" id="BAAAVI010000176">
    <property type="protein sequence ID" value="GAA2916413.1"/>
    <property type="molecule type" value="Genomic_DNA"/>
</dbReference>
<proteinExistence type="predicted"/>
<evidence type="ECO:0000313" key="1">
    <source>
        <dbReference type="EMBL" id="GAA2916413.1"/>
    </source>
</evidence>
<organism evidence="1 2">
    <name type="scientific">Streptosporangium fragile</name>
    <dbReference type="NCBI Taxonomy" id="46186"/>
    <lineage>
        <taxon>Bacteria</taxon>
        <taxon>Bacillati</taxon>
        <taxon>Actinomycetota</taxon>
        <taxon>Actinomycetes</taxon>
        <taxon>Streptosporangiales</taxon>
        <taxon>Streptosporangiaceae</taxon>
        <taxon>Streptosporangium</taxon>
    </lineage>
</organism>
<dbReference type="Proteomes" id="UP001500831">
    <property type="component" value="Unassembled WGS sequence"/>
</dbReference>
<name>A0ABN3WKD9_9ACTN</name>
<sequence length="51" mass="5236">MVILAGSGSARIIGMCVCACKPAYDTSLTDGQWAVIAPLLPTRTRAGADGR</sequence>
<reference evidence="1 2" key="1">
    <citation type="journal article" date="2019" name="Int. J. Syst. Evol. Microbiol.">
        <title>The Global Catalogue of Microorganisms (GCM) 10K type strain sequencing project: providing services to taxonomists for standard genome sequencing and annotation.</title>
        <authorList>
            <consortium name="The Broad Institute Genomics Platform"/>
            <consortium name="The Broad Institute Genome Sequencing Center for Infectious Disease"/>
            <person name="Wu L."/>
            <person name="Ma J."/>
        </authorList>
    </citation>
    <scope>NUCLEOTIDE SEQUENCE [LARGE SCALE GENOMIC DNA]</scope>
    <source>
        <strain evidence="1 2">JCM 6242</strain>
    </source>
</reference>
<protein>
    <recommendedName>
        <fullName evidence="3">Transposase</fullName>
    </recommendedName>
</protein>
<comment type="caution">
    <text evidence="1">The sequence shown here is derived from an EMBL/GenBank/DDBJ whole genome shotgun (WGS) entry which is preliminary data.</text>
</comment>
<evidence type="ECO:0000313" key="2">
    <source>
        <dbReference type="Proteomes" id="UP001500831"/>
    </source>
</evidence>
<accession>A0ABN3WKD9</accession>
<evidence type="ECO:0008006" key="3">
    <source>
        <dbReference type="Google" id="ProtNLM"/>
    </source>
</evidence>